<evidence type="ECO:0000313" key="4">
    <source>
        <dbReference type="Proteomes" id="UP001202328"/>
    </source>
</evidence>
<evidence type="ECO:0000256" key="1">
    <source>
        <dbReference type="ARBA" id="ARBA00022737"/>
    </source>
</evidence>
<feature type="domain" description="DC1" evidence="2">
    <location>
        <begin position="22"/>
        <end position="65"/>
    </location>
</feature>
<proteinExistence type="predicted"/>
<dbReference type="Proteomes" id="UP001202328">
    <property type="component" value="Unassembled WGS sequence"/>
</dbReference>
<sequence length="192" mass="21162">MGASLSNRNNSVLSTNKLSHHFHQHILKLVSKPKGFVCKACGLPGMGLKYGCKEWCDWDIRVTCATCPEILSTHIHPGHRLNCIEITDKNKEKGRQCGVSVMSYFLHPTCSTYSSLIKHPLDNHHSLVWKSGPRTWCSICRTLCPNWHYGCEPCSIDVHFECASSDQLGNGGGAHGNGMTGPRENVSGFLAV</sequence>
<dbReference type="SUPFAM" id="SSF57889">
    <property type="entry name" value="Cysteine-rich domain"/>
    <property type="match status" value="2"/>
</dbReference>
<dbReference type="PANTHER" id="PTHR47841">
    <property type="entry name" value="DIACYLGLYCEROL KINASE THETA-LIKE-RELATED"/>
    <property type="match status" value="1"/>
</dbReference>
<organism evidence="3 4">
    <name type="scientific">Papaver atlanticum</name>
    <dbReference type="NCBI Taxonomy" id="357466"/>
    <lineage>
        <taxon>Eukaryota</taxon>
        <taxon>Viridiplantae</taxon>
        <taxon>Streptophyta</taxon>
        <taxon>Embryophyta</taxon>
        <taxon>Tracheophyta</taxon>
        <taxon>Spermatophyta</taxon>
        <taxon>Magnoliopsida</taxon>
        <taxon>Ranunculales</taxon>
        <taxon>Papaveraceae</taxon>
        <taxon>Papaveroideae</taxon>
        <taxon>Papaver</taxon>
    </lineage>
</organism>
<dbReference type="InterPro" id="IPR004146">
    <property type="entry name" value="DC1"/>
</dbReference>
<gene>
    <name evidence="3" type="ORF">MKW98_003682</name>
</gene>
<dbReference type="EMBL" id="JAJJMB010010543">
    <property type="protein sequence ID" value="KAI3908037.1"/>
    <property type="molecule type" value="Genomic_DNA"/>
</dbReference>
<keyword evidence="1" id="KW-0677">Repeat</keyword>
<name>A0AAD4SIH8_9MAGN</name>
<comment type="caution">
    <text evidence="3">The sequence shown here is derived from an EMBL/GenBank/DDBJ whole genome shotgun (WGS) entry which is preliminary data.</text>
</comment>
<protein>
    <recommendedName>
        <fullName evidence="2">DC1 domain-containing protein</fullName>
    </recommendedName>
</protein>
<dbReference type="Pfam" id="PF03107">
    <property type="entry name" value="C1_2"/>
    <property type="match status" value="1"/>
</dbReference>
<evidence type="ECO:0000313" key="3">
    <source>
        <dbReference type="EMBL" id="KAI3908037.1"/>
    </source>
</evidence>
<evidence type="ECO:0000259" key="2">
    <source>
        <dbReference type="Pfam" id="PF03107"/>
    </source>
</evidence>
<dbReference type="InterPro" id="IPR046349">
    <property type="entry name" value="C1-like_sf"/>
</dbReference>
<keyword evidence="4" id="KW-1185">Reference proteome</keyword>
<dbReference type="AlphaFoldDB" id="A0AAD4SIH8"/>
<reference evidence="3" key="1">
    <citation type="submission" date="2022-04" db="EMBL/GenBank/DDBJ databases">
        <title>A functionally conserved STORR gene fusion in Papaver species that diverged 16.8 million years ago.</title>
        <authorList>
            <person name="Catania T."/>
        </authorList>
    </citation>
    <scope>NUCLEOTIDE SEQUENCE</scope>
    <source>
        <strain evidence="3">S-188037</strain>
    </source>
</reference>
<dbReference type="PANTHER" id="PTHR47841:SF7">
    <property type="entry name" value="CYSTEINE_HISTIDINE-RICH C1 DOMAIN PROTEIN"/>
    <property type="match status" value="1"/>
</dbReference>
<accession>A0AAD4SIH8</accession>